<gene>
    <name evidence="1" type="ORF">SAMN02745123_01691</name>
</gene>
<evidence type="ECO:0000313" key="1">
    <source>
        <dbReference type="EMBL" id="SHK38944.1"/>
    </source>
</evidence>
<evidence type="ECO:0000313" key="2">
    <source>
        <dbReference type="Proteomes" id="UP000183997"/>
    </source>
</evidence>
<dbReference type="OrthoDB" id="1798507at2"/>
<protein>
    <recommendedName>
        <fullName evidence="3">Ferric uptake regulator family protein</fullName>
    </recommendedName>
</protein>
<evidence type="ECO:0008006" key="3">
    <source>
        <dbReference type="Google" id="ProtNLM"/>
    </source>
</evidence>
<reference evidence="2" key="1">
    <citation type="submission" date="2016-11" db="EMBL/GenBank/DDBJ databases">
        <authorList>
            <person name="Varghese N."/>
            <person name="Submissions S."/>
        </authorList>
    </citation>
    <scope>NUCLEOTIDE SEQUENCE [LARGE SCALE GENOMIC DNA]</scope>
    <source>
        <strain evidence="2">DSM 10349</strain>
    </source>
</reference>
<dbReference type="EMBL" id="FRAR01000012">
    <property type="protein sequence ID" value="SHK38944.1"/>
    <property type="molecule type" value="Genomic_DNA"/>
</dbReference>
<keyword evidence="2" id="KW-1185">Reference proteome</keyword>
<dbReference type="STRING" id="1121421.SAMN02745123_01691"/>
<sequence>MSKLPIKFRVLQLINQKKGITNEEILEILKFEYPRDRVVNYKDIEYYLISLKSVGLIDSISVTLRDHSKLVESYKISDYGMNRMKYINNN</sequence>
<dbReference type="Proteomes" id="UP000183997">
    <property type="component" value="Unassembled WGS sequence"/>
</dbReference>
<accession>A0A1M6S279</accession>
<name>A0A1M6S279_9FIRM</name>
<proteinExistence type="predicted"/>
<organism evidence="1 2">
    <name type="scientific">Desulforamulus aeronauticus DSM 10349</name>
    <dbReference type="NCBI Taxonomy" id="1121421"/>
    <lineage>
        <taxon>Bacteria</taxon>
        <taxon>Bacillati</taxon>
        <taxon>Bacillota</taxon>
        <taxon>Clostridia</taxon>
        <taxon>Eubacteriales</taxon>
        <taxon>Peptococcaceae</taxon>
        <taxon>Desulforamulus</taxon>
    </lineage>
</organism>
<dbReference type="RefSeq" id="WP_072913034.1">
    <property type="nucleotide sequence ID" value="NZ_FRAR01000012.1"/>
</dbReference>
<dbReference type="AlphaFoldDB" id="A0A1M6S279"/>